<protein>
    <submittedName>
        <fullName evidence="2">Uncharacterized protein</fullName>
    </submittedName>
</protein>
<evidence type="ECO:0000313" key="2">
    <source>
        <dbReference type="EMBL" id="GEX71560.1"/>
    </source>
</evidence>
<sequence length="124" mass="13802">MSSPNHHTFNIEDAFSSNFPDYISASPDYVPASSRKTYSSSSSNSFGLVPITSPTLSLFHDDPYMKVMHAYYAKESRISPPVIMPPPPMLSPMFNPQELFLPKELLPPKKHGRDRSSSSTPTLP</sequence>
<comment type="caution">
    <text evidence="2">The sequence shown here is derived from an EMBL/GenBank/DDBJ whole genome shotgun (WGS) entry which is preliminary data.</text>
</comment>
<evidence type="ECO:0000256" key="1">
    <source>
        <dbReference type="SAM" id="MobiDB-lite"/>
    </source>
</evidence>
<name>A0A699H9S8_TANCI</name>
<accession>A0A699H9S8</accession>
<gene>
    <name evidence="2" type="ORF">Tci_343535</name>
</gene>
<proteinExistence type="predicted"/>
<reference evidence="2" key="1">
    <citation type="journal article" date="2019" name="Sci. Rep.">
        <title>Draft genome of Tanacetum cinerariifolium, the natural source of mosquito coil.</title>
        <authorList>
            <person name="Yamashiro T."/>
            <person name="Shiraishi A."/>
            <person name="Satake H."/>
            <person name="Nakayama K."/>
        </authorList>
    </citation>
    <scope>NUCLEOTIDE SEQUENCE</scope>
</reference>
<feature type="region of interest" description="Disordered" evidence="1">
    <location>
        <begin position="102"/>
        <end position="124"/>
    </location>
</feature>
<dbReference type="EMBL" id="BKCJ010125405">
    <property type="protein sequence ID" value="GEX71560.1"/>
    <property type="molecule type" value="Genomic_DNA"/>
</dbReference>
<dbReference type="AlphaFoldDB" id="A0A699H9S8"/>
<organism evidence="2">
    <name type="scientific">Tanacetum cinerariifolium</name>
    <name type="common">Dalmatian daisy</name>
    <name type="synonym">Chrysanthemum cinerariifolium</name>
    <dbReference type="NCBI Taxonomy" id="118510"/>
    <lineage>
        <taxon>Eukaryota</taxon>
        <taxon>Viridiplantae</taxon>
        <taxon>Streptophyta</taxon>
        <taxon>Embryophyta</taxon>
        <taxon>Tracheophyta</taxon>
        <taxon>Spermatophyta</taxon>
        <taxon>Magnoliopsida</taxon>
        <taxon>eudicotyledons</taxon>
        <taxon>Gunneridae</taxon>
        <taxon>Pentapetalae</taxon>
        <taxon>asterids</taxon>
        <taxon>campanulids</taxon>
        <taxon>Asterales</taxon>
        <taxon>Asteraceae</taxon>
        <taxon>Asteroideae</taxon>
        <taxon>Anthemideae</taxon>
        <taxon>Anthemidinae</taxon>
        <taxon>Tanacetum</taxon>
    </lineage>
</organism>